<proteinExistence type="predicted"/>
<comment type="caution">
    <text evidence="1">The sequence shown here is derived from an EMBL/GenBank/DDBJ whole genome shotgun (WGS) entry which is preliminary data.</text>
</comment>
<dbReference type="Proteomes" id="UP000246351">
    <property type="component" value="Unassembled WGS sequence"/>
</dbReference>
<sequence>LLKHYPSLNNVLQVYGKQLTDKDML</sequence>
<accession>A0A317ZCP7</accession>
<evidence type="ECO:0000313" key="1">
    <source>
        <dbReference type="EMBL" id="PWZ99349.1"/>
    </source>
</evidence>
<gene>
    <name evidence="1" type="ORF">DD924_03140</name>
</gene>
<protein>
    <submittedName>
        <fullName evidence="1">DNA polymerase III subunit epsilon</fullName>
    </submittedName>
</protein>
<dbReference type="EMBL" id="QEIV01000248">
    <property type="protein sequence ID" value="PWZ99349.1"/>
    <property type="molecule type" value="Genomic_DNA"/>
</dbReference>
<reference evidence="1 2" key="1">
    <citation type="journal article" date="2018" name="Vet. Microbiol.">
        <title>Clonal diversity and geographic distribution of methicillin-resistant Staphylococcus pseudintermedius from Australian animals: Discovery of novel sequence types.</title>
        <authorList>
            <person name="Worthing K.A."/>
            <person name="Abraham S."/>
            <person name="Coombs G.W."/>
            <person name="Pang S."/>
            <person name="Saputra S."/>
            <person name="Jordan D."/>
            <person name="Trott D.J."/>
            <person name="Norris J.M."/>
        </authorList>
    </citation>
    <scope>NUCLEOTIDE SEQUENCE [LARGE SCALE GENOMIC DNA]</scope>
    <source>
        <strain evidence="1 2">ST71 3</strain>
    </source>
</reference>
<dbReference type="AlphaFoldDB" id="A0A317ZCP7"/>
<evidence type="ECO:0000313" key="2">
    <source>
        <dbReference type="Proteomes" id="UP000246351"/>
    </source>
</evidence>
<name>A0A317ZCP7_STAPS</name>
<organism evidence="1 2">
    <name type="scientific">Staphylococcus pseudintermedius</name>
    <dbReference type="NCBI Taxonomy" id="283734"/>
    <lineage>
        <taxon>Bacteria</taxon>
        <taxon>Bacillati</taxon>
        <taxon>Bacillota</taxon>
        <taxon>Bacilli</taxon>
        <taxon>Bacillales</taxon>
        <taxon>Staphylococcaceae</taxon>
        <taxon>Staphylococcus</taxon>
        <taxon>Staphylococcus intermedius group</taxon>
    </lineage>
</organism>
<feature type="non-terminal residue" evidence="1">
    <location>
        <position position="1"/>
    </location>
</feature>